<keyword evidence="4" id="KW-0067">ATP-binding</keyword>
<dbReference type="InterPro" id="IPR041118">
    <property type="entry name" value="Rx_N"/>
</dbReference>
<protein>
    <recommendedName>
        <fullName evidence="9">Rx N-terminal domain-containing protein</fullName>
    </recommendedName>
</protein>
<proteinExistence type="predicted"/>
<evidence type="ECO:0000259" key="5">
    <source>
        <dbReference type="Pfam" id="PF00931"/>
    </source>
</evidence>
<dbReference type="Pfam" id="PF18052">
    <property type="entry name" value="Rx_N"/>
    <property type="match status" value="1"/>
</dbReference>
<evidence type="ECO:0008006" key="9">
    <source>
        <dbReference type="Google" id="ProtNLM"/>
    </source>
</evidence>
<dbReference type="Pfam" id="PF00931">
    <property type="entry name" value="NB-ARC"/>
    <property type="match status" value="1"/>
</dbReference>
<evidence type="ECO:0000256" key="1">
    <source>
        <dbReference type="ARBA" id="ARBA00022737"/>
    </source>
</evidence>
<dbReference type="GO" id="GO:0005524">
    <property type="term" value="F:ATP binding"/>
    <property type="evidence" value="ECO:0007669"/>
    <property type="project" value="UniProtKB-KW"/>
</dbReference>
<evidence type="ECO:0000259" key="6">
    <source>
        <dbReference type="Pfam" id="PF18052"/>
    </source>
</evidence>
<accession>A0A2G5C0B0</accession>
<dbReference type="SUPFAM" id="SSF52540">
    <property type="entry name" value="P-loop containing nucleoside triphosphate hydrolases"/>
    <property type="match status" value="1"/>
</dbReference>
<dbReference type="PANTHER" id="PTHR36766">
    <property type="entry name" value="PLANT BROAD-SPECTRUM MILDEW RESISTANCE PROTEIN RPW8"/>
    <property type="match status" value="1"/>
</dbReference>
<dbReference type="Gene3D" id="1.20.5.4130">
    <property type="match status" value="1"/>
</dbReference>
<keyword evidence="3" id="KW-0611">Plant defense</keyword>
<dbReference type="InterPro" id="IPR002182">
    <property type="entry name" value="NB-ARC"/>
</dbReference>
<dbReference type="EMBL" id="KZ305417">
    <property type="protein sequence ID" value="PIA24719.1"/>
    <property type="molecule type" value="Genomic_DNA"/>
</dbReference>
<dbReference type="STRING" id="218851.A0A2G5C0B0"/>
<feature type="domain" description="Disease resistance N-terminal" evidence="6">
    <location>
        <begin position="6"/>
        <end position="91"/>
    </location>
</feature>
<evidence type="ECO:0000256" key="3">
    <source>
        <dbReference type="ARBA" id="ARBA00022821"/>
    </source>
</evidence>
<organism evidence="7 8">
    <name type="scientific">Aquilegia coerulea</name>
    <name type="common">Rocky mountain columbine</name>
    <dbReference type="NCBI Taxonomy" id="218851"/>
    <lineage>
        <taxon>Eukaryota</taxon>
        <taxon>Viridiplantae</taxon>
        <taxon>Streptophyta</taxon>
        <taxon>Embryophyta</taxon>
        <taxon>Tracheophyta</taxon>
        <taxon>Spermatophyta</taxon>
        <taxon>Magnoliopsida</taxon>
        <taxon>Ranunculales</taxon>
        <taxon>Ranunculaceae</taxon>
        <taxon>Thalictroideae</taxon>
        <taxon>Aquilegia</taxon>
    </lineage>
</organism>
<evidence type="ECO:0000256" key="4">
    <source>
        <dbReference type="ARBA" id="ARBA00022840"/>
    </source>
</evidence>
<gene>
    <name evidence="7" type="ORF">AQUCO_71000001v1</name>
</gene>
<reference evidence="7 8" key="1">
    <citation type="submission" date="2017-09" db="EMBL/GenBank/DDBJ databases">
        <title>WGS assembly of Aquilegia coerulea Goldsmith.</title>
        <authorList>
            <person name="Hodges S."/>
            <person name="Kramer E."/>
            <person name="Nordborg M."/>
            <person name="Tomkins J."/>
            <person name="Borevitz J."/>
            <person name="Derieg N."/>
            <person name="Yan J."/>
            <person name="Mihaltcheva S."/>
            <person name="Hayes R.D."/>
            <person name="Rokhsar D."/>
        </authorList>
    </citation>
    <scope>NUCLEOTIDE SEQUENCE [LARGE SCALE GENOMIC DNA]</scope>
    <source>
        <strain evidence="8">cv. Goldsmith</strain>
    </source>
</reference>
<evidence type="ECO:0000313" key="7">
    <source>
        <dbReference type="EMBL" id="PIA24719.1"/>
    </source>
</evidence>
<dbReference type="PRINTS" id="PR00364">
    <property type="entry name" value="DISEASERSIST"/>
</dbReference>
<dbReference type="Gene3D" id="3.40.50.300">
    <property type="entry name" value="P-loop containing nucleotide triphosphate hydrolases"/>
    <property type="match status" value="1"/>
</dbReference>
<dbReference type="GO" id="GO:0006952">
    <property type="term" value="P:defense response"/>
    <property type="evidence" value="ECO:0007669"/>
    <property type="project" value="UniProtKB-KW"/>
</dbReference>
<feature type="non-terminal residue" evidence="7">
    <location>
        <position position="308"/>
    </location>
</feature>
<feature type="domain" description="NB-ARC" evidence="5">
    <location>
        <begin position="180"/>
        <end position="308"/>
    </location>
</feature>
<keyword evidence="1" id="KW-0677">Repeat</keyword>
<dbReference type="InterPro" id="IPR038005">
    <property type="entry name" value="RX-like_CC"/>
</dbReference>
<dbReference type="Proteomes" id="UP000230069">
    <property type="component" value="Unassembled WGS sequence"/>
</dbReference>
<keyword evidence="8" id="KW-1185">Reference proteome</keyword>
<dbReference type="InParanoid" id="A0A2G5C0B0"/>
<dbReference type="OrthoDB" id="5279713at2759"/>
<evidence type="ECO:0000313" key="8">
    <source>
        <dbReference type="Proteomes" id="UP000230069"/>
    </source>
</evidence>
<name>A0A2G5C0B0_AQUCA</name>
<sequence length="308" mass="34509">MAEALVSVVLEQLGSIVIHEFAQEVKLLVGVEEQVDKLTETLTIIAAVLEDAEEKQVKNKSVKVWLEQLKDISYDANDILDEWFTRSLISRLQQPDVNVPIGKKVQFHLNCLRSCFKPVVVRHELGIKIRDLNERVEGIVKKKQMFNLIEGRSHEEPRTITSSLIDISATYGRGDDIQIIVSKLLSESSHHNLPVPVISIVGTGGFGKTTLAQLILKEEQVIAGFEKKMWVCVSEPFDIVKVAKQVIEEAGCSVPDSVGWQVVHESLSNSVQGKQFLLVLDDVWTYNDEQWRQLKLSLDCGGTGSRII</sequence>
<dbReference type="PANTHER" id="PTHR36766:SF45">
    <property type="entry name" value="NB-ARC DOMAIN-CONTAINING PROTEIN"/>
    <property type="match status" value="1"/>
</dbReference>
<keyword evidence="2" id="KW-0547">Nucleotide-binding</keyword>
<dbReference type="CDD" id="cd14798">
    <property type="entry name" value="RX-CC_like"/>
    <property type="match status" value="1"/>
</dbReference>
<dbReference type="InterPro" id="IPR027417">
    <property type="entry name" value="P-loop_NTPase"/>
</dbReference>
<dbReference type="AlphaFoldDB" id="A0A2G5C0B0"/>
<evidence type="ECO:0000256" key="2">
    <source>
        <dbReference type="ARBA" id="ARBA00022741"/>
    </source>
</evidence>
<dbReference type="GO" id="GO:0043531">
    <property type="term" value="F:ADP binding"/>
    <property type="evidence" value="ECO:0007669"/>
    <property type="project" value="InterPro"/>
</dbReference>